<organism evidence="1 2">
    <name type="scientific">Cyclospora cayetanensis</name>
    <dbReference type="NCBI Taxonomy" id="88456"/>
    <lineage>
        <taxon>Eukaryota</taxon>
        <taxon>Sar</taxon>
        <taxon>Alveolata</taxon>
        <taxon>Apicomplexa</taxon>
        <taxon>Conoidasida</taxon>
        <taxon>Coccidia</taxon>
        <taxon>Eucoccidiorida</taxon>
        <taxon>Eimeriorina</taxon>
        <taxon>Eimeriidae</taxon>
        <taxon>Cyclospora</taxon>
    </lineage>
</organism>
<dbReference type="Proteomes" id="UP000095192">
    <property type="component" value="Unassembled WGS sequence"/>
</dbReference>
<dbReference type="EMBL" id="JROU02001409">
    <property type="protein sequence ID" value="OEH76571.1"/>
    <property type="molecule type" value="Genomic_DNA"/>
</dbReference>
<reference evidence="1 2" key="1">
    <citation type="journal article" date="2016" name="BMC Genomics">
        <title>Comparative genomics reveals Cyclospora cayetanensis possesses coccidia-like metabolism and invasion components but unique surface antigens.</title>
        <authorList>
            <person name="Liu S."/>
            <person name="Wang L."/>
            <person name="Zheng H."/>
            <person name="Xu Z."/>
            <person name="Roellig D.M."/>
            <person name="Li N."/>
            <person name="Frace M.A."/>
            <person name="Tang K."/>
            <person name="Arrowood M.J."/>
            <person name="Moss D.M."/>
            <person name="Zhang L."/>
            <person name="Feng Y."/>
            <person name="Xiao L."/>
        </authorList>
    </citation>
    <scope>NUCLEOTIDE SEQUENCE [LARGE SCALE GENOMIC DNA]</scope>
    <source>
        <strain evidence="1 2">CHN_HEN01</strain>
    </source>
</reference>
<dbReference type="InParanoid" id="A0A1D3CZF1"/>
<comment type="caution">
    <text evidence="1">The sequence shown here is derived from an EMBL/GenBank/DDBJ whole genome shotgun (WGS) entry which is preliminary data.</text>
</comment>
<accession>A0A1D3CZF1</accession>
<sequence length="411" mass="46162">MSSCRTACVESNNVDDSKESLMLCVDGAHLLIPVCIGDYQEDDAELAGGLEASGSTAPVQNLRWCRRGVLHVLEATISIAAREWLRLCADDAHLLMLVCFGDVQLVGYASEVVWTPVAVRFLCLNMLCRRRVVLRVLKAIMSIATIEPVILCADDARLLMPVYIGDVQDVGFARQQQYQQQQKNRFCEYGAMANWSFIRCGGLFHGVWMDKWLCVDGVHLLMPVYVGDMQLVGCARQATGRTMLSWQVVWKPVAVRFLCSTLCWCRVVLHLLKATVAGAKEPLRLCADGVHMLIPVCVDDVQDVGFARQASLRLGDSGRRMLSWQAVKKLVALLLVCFNLRWCHCVVLHVLKATIRIAEIEPLMRVSGHAELVYYKMWRLVPWHVNREVVGCFAIMECLCELDHQTRVLVG</sequence>
<proteinExistence type="predicted"/>
<evidence type="ECO:0000313" key="2">
    <source>
        <dbReference type="Proteomes" id="UP000095192"/>
    </source>
</evidence>
<dbReference type="VEuPathDB" id="ToxoDB:cyc_01550"/>
<name>A0A1D3CZF1_9EIME</name>
<evidence type="ECO:0000313" key="1">
    <source>
        <dbReference type="EMBL" id="OEH76571.1"/>
    </source>
</evidence>
<dbReference type="AlphaFoldDB" id="A0A1D3CZF1"/>
<protein>
    <submittedName>
        <fullName evidence="1">Uncharacterized protein</fullName>
    </submittedName>
</protein>
<gene>
    <name evidence="1" type="ORF">cyc_01550</name>
</gene>
<keyword evidence="2" id="KW-1185">Reference proteome</keyword>